<evidence type="ECO:0000256" key="3">
    <source>
        <dbReference type="ARBA" id="ARBA00023125"/>
    </source>
</evidence>
<dbReference type="InterPro" id="IPR001761">
    <property type="entry name" value="Peripla_BP/Lac1_sug-bd_dom"/>
</dbReference>
<dbReference type="SUPFAM" id="SSF53822">
    <property type="entry name" value="Periplasmic binding protein-like I"/>
    <property type="match status" value="1"/>
</dbReference>
<evidence type="ECO:0000256" key="4">
    <source>
        <dbReference type="ARBA" id="ARBA00023163"/>
    </source>
</evidence>
<dbReference type="PROSITE" id="PS00356">
    <property type="entry name" value="HTH_LACI_1"/>
    <property type="match status" value="1"/>
</dbReference>
<dbReference type="InterPro" id="IPR028082">
    <property type="entry name" value="Peripla_BP_I"/>
</dbReference>
<dbReference type="Pfam" id="PF00532">
    <property type="entry name" value="Peripla_BP_1"/>
    <property type="match status" value="1"/>
</dbReference>
<dbReference type="CDD" id="cd06290">
    <property type="entry name" value="PBP1_LacI-like"/>
    <property type="match status" value="1"/>
</dbReference>
<dbReference type="CDD" id="cd01392">
    <property type="entry name" value="HTH_LacI"/>
    <property type="match status" value="1"/>
</dbReference>
<feature type="domain" description="HTH lacI-type" evidence="5">
    <location>
        <begin position="22"/>
        <end position="76"/>
    </location>
</feature>
<accession>A0ABQ1I1W9</accession>
<evidence type="ECO:0000256" key="2">
    <source>
        <dbReference type="ARBA" id="ARBA00023015"/>
    </source>
</evidence>
<keyword evidence="3" id="KW-0238">DNA-binding</keyword>
<evidence type="ECO:0000313" key="6">
    <source>
        <dbReference type="EMBL" id="GGB07102.1"/>
    </source>
</evidence>
<evidence type="ECO:0000256" key="1">
    <source>
        <dbReference type="ARBA" id="ARBA00022491"/>
    </source>
</evidence>
<organism evidence="6 7">
    <name type="scientific">Agarivorans gilvus</name>
    <dbReference type="NCBI Taxonomy" id="680279"/>
    <lineage>
        <taxon>Bacteria</taxon>
        <taxon>Pseudomonadati</taxon>
        <taxon>Pseudomonadota</taxon>
        <taxon>Gammaproteobacteria</taxon>
        <taxon>Alteromonadales</taxon>
        <taxon>Alteromonadaceae</taxon>
        <taxon>Agarivorans</taxon>
    </lineage>
</organism>
<dbReference type="InterPro" id="IPR000843">
    <property type="entry name" value="HTH_LacI"/>
</dbReference>
<evidence type="ECO:0000313" key="7">
    <source>
        <dbReference type="Proteomes" id="UP000651977"/>
    </source>
</evidence>
<proteinExistence type="predicted"/>
<comment type="caution">
    <text evidence="6">The sequence shown here is derived from an EMBL/GenBank/DDBJ whole genome shotgun (WGS) entry which is preliminary data.</text>
</comment>
<dbReference type="Gene3D" id="3.40.50.2300">
    <property type="match status" value="2"/>
</dbReference>
<evidence type="ECO:0000259" key="5">
    <source>
        <dbReference type="PROSITE" id="PS50932"/>
    </source>
</evidence>
<dbReference type="PANTHER" id="PTHR30146:SF148">
    <property type="entry name" value="HTH-TYPE TRANSCRIPTIONAL REPRESSOR PURR-RELATED"/>
    <property type="match status" value="1"/>
</dbReference>
<dbReference type="Pfam" id="PF00356">
    <property type="entry name" value="LacI"/>
    <property type="match status" value="1"/>
</dbReference>
<dbReference type="PROSITE" id="PS50932">
    <property type="entry name" value="HTH_LACI_2"/>
    <property type="match status" value="1"/>
</dbReference>
<dbReference type="Gene3D" id="1.10.260.40">
    <property type="entry name" value="lambda repressor-like DNA-binding domains"/>
    <property type="match status" value="1"/>
</dbReference>
<gene>
    <name evidence="6" type="ORF">GCM10007414_20530</name>
</gene>
<dbReference type="PANTHER" id="PTHR30146">
    <property type="entry name" value="LACI-RELATED TRANSCRIPTIONAL REPRESSOR"/>
    <property type="match status" value="1"/>
</dbReference>
<name>A0ABQ1I1W9_9ALTE</name>
<keyword evidence="1" id="KW-0678">Repressor</keyword>
<keyword evidence="7" id="KW-1185">Reference proteome</keyword>
<protein>
    <submittedName>
        <fullName evidence="6">LacI family transcriptional regulator</fullName>
    </submittedName>
</protein>
<dbReference type="EMBL" id="BMDY01000011">
    <property type="protein sequence ID" value="GGB07102.1"/>
    <property type="molecule type" value="Genomic_DNA"/>
</dbReference>
<dbReference type="SMART" id="SM00354">
    <property type="entry name" value="HTH_LACI"/>
    <property type="match status" value="1"/>
</dbReference>
<dbReference type="SUPFAM" id="SSF47413">
    <property type="entry name" value="lambda repressor-like DNA-binding domains"/>
    <property type="match status" value="1"/>
</dbReference>
<sequence>MRTRVSCQRINVKDKNKVGQRSTVYDVAALAGVSPSTVSRFMNQTTYVSDAKRKQIQAAMAELGYKPGQQTGVSSSSRTMTIGVLVQDPDSPFYSSILNGIEEVLLAQGYSHIIVTGHWNSEEEMESMQLLLSRSVDGIIIVTGGLSDEQLLEFSKKRPIVALGRALESPRLRSIKIENSVGAYMATNHLIQLGHQDIVHIKGAKGHPDTQQRYEGYCQAMEHAGLPVKLQLVEQGDFTEQGGFDAVQRLLASKRPFTAIFAANDLTAYGAMQALYQAKRAVPERVSVIGFDDIPSSAFFIPPLTTVRQPIFDTGYAAALTILDMLNGGEAHNFRIPPIELVKRETTQARVG</sequence>
<keyword evidence="2" id="KW-0805">Transcription regulation</keyword>
<dbReference type="InterPro" id="IPR010982">
    <property type="entry name" value="Lambda_DNA-bd_dom_sf"/>
</dbReference>
<dbReference type="Proteomes" id="UP000651977">
    <property type="component" value="Unassembled WGS sequence"/>
</dbReference>
<keyword evidence="4" id="KW-0804">Transcription</keyword>
<reference evidence="7" key="1">
    <citation type="journal article" date="2019" name="Int. J. Syst. Evol. Microbiol.">
        <title>The Global Catalogue of Microorganisms (GCM) 10K type strain sequencing project: providing services to taxonomists for standard genome sequencing and annotation.</title>
        <authorList>
            <consortium name="The Broad Institute Genomics Platform"/>
            <consortium name="The Broad Institute Genome Sequencing Center for Infectious Disease"/>
            <person name="Wu L."/>
            <person name="Ma J."/>
        </authorList>
    </citation>
    <scope>NUCLEOTIDE SEQUENCE [LARGE SCALE GENOMIC DNA]</scope>
    <source>
        <strain evidence="7">CGMCC 1.10131</strain>
    </source>
</reference>